<dbReference type="OrthoDB" id="9793254at2"/>
<name>A0A1X3DF39_9NEIS</name>
<feature type="domain" description="Hemerythrin-like" evidence="1">
    <location>
        <begin position="16"/>
        <end position="116"/>
    </location>
</feature>
<dbReference type="AlphaFoldDB" id="A0A1X3DF39"/>
<evidence type="ECO:0000313" key="2">
    <source>
        <dbReference type="EMBL" id="OSI18436.1"/>
    </source>
</evidence>
<dbReference type="RefSeq" id="WP_085360184.1">
    <property type="nucleotide sequence ID" value="NZ_MTAB01000025.1"/>
</dbReference>
<proteinExistence type="predicted"/>
<dbReference type="EMBL" id="MTAB01000025">
    <property type="protein sequence ID" value="OSI18436.1"/>
    <property type="molecule type" value="Genomic_DNA"/>
</dbReference>
<protein>
    <recommendedName>
        <fullName evidence="1">Hemerythrin-like domain-containing protein</fullName>
    </recommendedName>
</protein>
<dbReference type="Pfam" id="PF01814">
    <property type="entry name" value="Hemerythrin"/>
    <property type="match status" value="1"/>
</dbReference>
<accession>A0A1X3DF39</accession>
<dbReference type="Proteomes" id="UP000193303">
    <property type="component" value="Unassembled WGS sequence"/>
</dbReference>
<organism evidence="2 3">
    <name type="scientific">Neisseria dumasiana</name>
    <dbReference type="NCBI Taxonomy" id="1931275"/>
    <lineage>
        <taxon>Bacteria</taxon>
        <taxon>Pseudomonadati</taxon>
        <taxon>Pseudomonadota</taxon>
        <taxon>Betaproteobacteria</taxon>
        <taxon>Neisseriales</taxon>
        <taxon>Neisseriaceae</taxon>
        <taxon>Neisseria</taxon>
    </lineage>
</organism>
<evidence type="ECO:0000259" key="1">
    <source>
        <dbReference type="Pfam" id="PF01814"/>
    </source>
</evidence>
<gene>
    <name evidence="2" type="ORF">BV912_09820</name>
</gene>
<dbReference type="InterPro" id="IPR012312">
    <property type="entry name" value="Hemerythrin-like"/>
</dbReference>
<reference evidence="3" key="1">
    <citation type="submission" date="2017-01" db="EMBL/GenBank/DDBJ databases">
        <authorList>
            <person name="Mah S.A."/>
            <person name="Swanson W.J."/>
            <person name="Moy G.W."/>
            <person name="Vacquier V.D."/>
        </authorList>
    </citation>
    <scope>NUCLEOTIDE SEQUENCE [LARGE SCALE GENOMIC DNA]</scope>
    <source>
        <strain evidence="3">124861</strain>
    </source>
</reference>
<evidence type="ECO:0000313" key="3">
    <source>
        <dbReference type="Proteomes" id="UP000193303"/>
    </source>
</evidence>
<sequence length="121" mass="14151">MKPLKRHPDLVERSREHHHTLALCVRILRDPNQNHSDDIEAHLPDLFAHFAAEEAQFAPYWDKVDSALRQRFEAEHALLRGMAAAPQYDDAEWNTRFATALRDHARFEERELFPALEPFLG</sequence>
<dbReference type="STRING" id="1931275.BV914_06100"/>
<comment type="caution">
    <text evidence="2">The sequence shown here is derived from an EMBL/GenBank/DDBJ whole genome shotgun (WGS) entry which is preliminary data.</text>
</comment>